<organism evidence="2 3">
    <name type="scientific">Galerina marginata (strain CBS 339.88)</name>
    <dbReference type="NCBI Taxonomy" id="685588"/>
    <lineage>
        <taxon>Eukaryota</taxon>
        <taxon>Fungi</taxon>
        <taxon>Dikarya</taxon>
        <taxon>Basidiomycota</taxon>
        <taxon>Agaricomycotina</taxon>
        <taxon>Agaricomycetes</taxon>
        <taxon>Agaricomycetidae</taxon>
        <taxon>Agaricales</taxon>
        <taxon>Agaricineae</taxon>
        <taxon>Strophariaceae</taxon>
        <taxon>Galerina</taxon>
    </lineage>
</organism>
<evidence type="ECO:0000256" key="1">
    <source>
        <dbReference type="SAM" id="SignalP"/>
    </source>
</evidence>
<dbReference type="Proteomes" id="UP000027222">
    <property type="component" value="Unassembled WGS sequence"/>
</dbReference>
<keyword evidence="3" id="KW-1185">Reference proteome</keyword>
<accession>A0A067TKP6</accession>
<proteinExistence type="predicted"/>
<name>A0A067TKP6_GALM3</name>
<feature type="chain" id="PRO_5001646923" evidence="1">
    <location>
        <begin position="20"/>
        <end position="132"/>
    </location>
</feature>
<dbReference type="EMBL" id="KL142373">
    <property type="protein sequence ID" value="KDR79528.1"/>
    <property type="molecule type" value="Genomic_DNA"/>
</dbReference>
<sequence length="132" mass="14379">MPWNKFLLFSLSIFFPARAVDVDGAKQVTFHVPFNGAEVDFVNPIASDASTGSNCRRYLNPEPTTASHFVGSTVAPGLPVSTARSKIIDPATPSDAFGRTSRQGLRYEIVWSDEFVMDGRNFGFGSFSPISL</sequence>
<dbReference type="AlphaFoldDB" id="A0A067TKP6"/>
<dbReference type="HOGENOM" id="CLU_1917224_0_0_1"/>
<keyword evidence="1" id="KW-0732">Signal</keyword>
<evidence type="ECO:0000313" key="2">
    <source>
        <dbReference type="EMBL" id="KDR79528.1"/>
    </source>
</evidence>
<feature type="signal peptide" evidence="1">
    <location>
        <begin position="1"/>
        <end position="19"/>
    </location>
</feature>
<reference evidence="3" key="1">
    <citation type="journal article" date="2014" name="Proc. Natl. Acad. Sci. U.S.A.">
        <title>Extensive sampling of basidiomycete genomes demonstrates inadequacy of the white-rot/brown-rot paradigm for wood decay fungi.</title>
        <authorList>
            <person name="Riley R."/>
            <person name="Salamov A.A."/>
            <person name="Brown D.W."/>
            <person name="Nagy L.G."/>
            <person name="Floudas D."/>
            <person name="Held B.W."/>
            <person name="Levasseur A."/>
            <person name="Lombard V."/>
            <person name="Morin E."/>
            <person name="Otillar R."/>
            <person name="Lindquist E.A."/>
            <person name="Sun H."/>
            <person name="LaButti K.M."/>
            <person name="Schmutz J."/>
            <person name="Jabbour D."/>
            <person name="Luo H."/>
            <person name="Baker S.E."/>
            <person name="Pisabarro A.G."/>
            <person name="Walton J.D."/>
            <person name="Blanchette R.A."/>
            <person name="Henrissat B."/>
            <person name="Martin F."/>
            <person name="Cullen D."/>
            <person name="Hibbett D.S."/>
            <person name="Grigoriev I.V."/>
        </authorList>
    </citation>
    <scope>NUCLEOTIDE SEQUENCE [LARGE SCALE GENOMIC DNA]</scope>
    <source>
        <strain evidence="3">CBS 339.88</strain>
    </source>
</reference>
<dbReference type="OrthoDB" id="10549782at2759"/>
<gene>
    <name evidence="2" type="ORF">GALMADRAFT_1243962</name>
</gene>
<protein>
    <submittedName>
        <fullName evidence="2">Uncharacterized protein</fullName>
    </submittedName>
</protein>
<evidence type="ECO:0000313" key="3">
    <source>
        <dbReference type="Proteomes" id="UP000027222"/>
    </source>
</evidence>